<sequence length="153" mass="17325">MRYETGTTEPKNWFTVAAVSEDGEYEDVLMGVLEVLPFGAFIRTRILDDHNRTGVVYHFKRFDEKMLLSSIIHYTYENDVAYSGVARAAVVGELEFKVEGASMKHTLDVTASLTIEVREYRDVDLSANWEATPVFGDWGAFVEYRGGLPARVM</sequence>
<accession>A0A154UY70</accession>
<evidence type="ECO:0000313" key="1">
    <source>
        <dbReference type="EMBL" id="KZC93894.1"/>
    </source>
</evidence>
<dbReference type="Proteomes" id="UP000076218">
    <property type="component" value="Unassembled WGS sequence"/>
</dbReference>
<dbReference type="AlphaFoldDB" id="A0A154UY70"/>
<proteinExistence type="predicted"/>
<organism evidence="1 2">
    <name type="scientific">Clavibacter tessellarius</name>
    <dbReference type="NCBI Taxonomy" id="31965"/>
    <lineage>
        <taxon>Bacteria</taxon>
        <taxon>Bacillati</taxon>
        <taxon>Actinomycetota</taxon>
        <taxon>Actinomycetes</taxon>
        <taxon>Micrococcales</taxon>
        <taxon>Microbacteriaceae</taxon>
        <taxon>Clavibacter</taxon>
    </lineage>
</organism>
<reference evidence="1 2" key="1">
    <citation type="submission" date="2016-01" db="EMBL/GenBank/DDBJ databases">
        <title>Draft genome sequence of Clavibacter michiganensis subsp. tessellarius DOAB 609.</title>
        <authorList>
            <person name="Tambong J.T."/>
        </authorList>
    </citation>
    <scope>NUCLEOTIDE SEQUENCE [LARGE SCALE GENOMIC DNA]</scope>
    <source>
        <strain evidence="1 2">DOAB 609</strain>
    </source>
</reference>
<protein>
    <submittedName>
        <fullName evidence="1">Uncharacterized protein</fullName>
    </submittedName>
</protein>
<evidence type="ECO:0000313" key="2">
    <source>
        <dbReference type="Proteomes" id="UP000076218"/>
    </source>
</evidence>
<dbReference type="EMBL" id="LQXA01000053">
    <property type="protein sequence ID" value="KZC93894.1"/>
    <property type="molecule type" value="Genomic_DNA"/>
</dbReference>
<name>A0A154UY70_9MICO</name>
<dbReference type="RefSeq" id="WP_063072712.1">
    <property type="nucleotide sequence ID" value="NZ_LQXA01000053.1"/>
</dbReference>
<comment type="caution">
    <text evidence="1">The sequence shown here is derived from an EMBL/GenBank/DDBJ whole genome shotgun (WGS) entry which is preliminary data.</text>
</comment>
<dbReference type="OrthoDB" id="5020851at2"/>
<gene>
    <name evidence="1" type="ORF">AWH51_00555</name>
</gene>